<organism evidence="3 4">
    <name type="scientific">Moniliophthora roreri</name>
    <name type="common">Frosty pod rot fungus</name>
    <name type="synonym">Monilia roreri</name>
    <dbReference type="NCBI Taxonomy" id="221103"/>
    <lineage>
        <taxon>Eukaryota</taxon>
        <taxon>Fungi</taxon>
        <taxon>Dikarya</taxon>
        <taxon>Basidiomycota</taxon>
        <taxon>Agaricomycotina</taxon>
        <taxon>Agaricomycetes</taxon>
        <taxon>Agaricomycetidae</taxon>
        <taxon>Agaricales</taxon>
        <taxon>Marasmiineae</taxon>
        <taxon>Marasmiaceae</taxon>
        <taxon>Moniliophthora</taxon>
    </lineage>
</organism>
<dbReference type="Gene3D" id="2.60.40.3010">
    <property type="match status" value="1"/>
</dbReference>
<dbReference type="AlphaFoldDB" id="A0A0W0FWG9"/>
<feature type="region of interest" description="Disordered" evidence="1">
    <location>
        <begin position="216"/>
        <end position="239"/>
    </location>
</feature>
<feature type="signal peptide" evidence="2">
    <location>
        <begin position="1"/>
        <end position="19"/>
    </location>
</feature>
<keyword evidence="2" id="KW-0732">Signal</keyword>
<dbReference type="eggNOG" id="ENOG502SJ92">
    <property type="taxonomic scope" value="Eukaryota"/>
</dbReference>
<feature type="chain" id="PRO_5006902212" evidence="2">
    <location>
        <begin position="20"/>
        <end position="720"/>
    </location>
</feature>
<protein>
    <submittedName>
        <fullName evidence="3">Uncharacterized protein</fullName>
    </submittedName>
</protein>
<evidence type="ECO:0000256" key="1">
    <source>
        <dbReference type="SAM" id="MobiDB-lite"/>
    </source>
</evidence>
<evidence type="ECO:0000256" key="2">
    <source>
        <dbReference type="SAM" id="SignalP"/>
    </source>
</evidence>
<gene>
    <name evidence="3" type="ORF">WG66_6760</name>
</gene>
<name>A0A0W0FWG9_MONRR</name>
<sequence length="720" mass="75575">MRLVSVLSSLTLFLPKVFSQTPWPPYDPSPAFTIGYIQNATWNNQSDVLSGGTLTINNQEFIIPRNLLVNTPALTAVAWGELFANETINLPLWPEVAWEAQASVSLLFPFRDLVLIMRESQIFANYIGGQHIAGIVYIFQELGNTGQGFISAIDYEKGELRVGGDPNVADSGVRVVISDPVGRFGLVHGDWPVWTADTDAPSIIASTGFPVCVPRTDPASEDDPLCPKKNRPVDGSGKPVSGFTFGAPPVADGQPDPHLMVPLSVGDHIIYSGTLVKDPDSDERIIAAFAIDANLGIYTAPGTVPAYLIINDALQAGINGNPRGEIQQTRVEGYTTDETATIEIYAIDVDPCTGEESERIWGSVVPRAADRRGQWRFRSDSTRLPPYTREVKARITTGTITTPNGLVAGEFIAPYPPDGYIFPELLVFGDNQLPHEFDLLPFLAQGSGPWLGGIPGVPEATTGPIVGQLDPWPGVTKPAPIVCPTVDPLVPVADAGADFTVLGGAKVTLVGGIKNTNLNLSDVTFTWNQTAGQNVDLDTSGGINATFTAPTVTALTTLTFTLEASSAAGKSTDEVVINVNPAIADSITVSTVSWKSGGGSGTLTVRASTNSPVSQLFVSASTIARVAMNRIGDMQFESLISIRPAPASVTISSSLGASVTVPVSNADVLGPAPAGGRVSASASLSATASSEVEAETRTQTEAEVTFTGVSASSAAATSSV</sequence>
<dbReference type="Proteomes" id="UP000054988">
    <property type="component" value="Unassembled WGS sequence"/>
</dbReference>
<reference evidence="3 4" key="1">
    <citation type="submission" date="2015-12" db="EMBL/GenBank/DDBJ databases">
        <title>Draft genome sequence of Moniliophthora roreri, the causal agent of frosty pod rot of cacao.</title>
        <authorList>
            <person name="Aime M.C."/>
            <person name="Diaz-Valderrama J.R."/>
            <person name="Kijpornyongpan T."/>
            <person name="Phillips-Mora W."/>
        </authorList>
    </citation>
    <scope>NUCLEOTIDE SEQUENCE [LARGE SCALE GENOMIC DNA]</scope>
    <source>
        <strain evidence="3 4">MCA 2952</strain>
    </source>
</reference>
<evidence type="ECO:0000313" key="4">
    <source>
        <dbReference type="Proteomes" id="UP000054988"/>
    </source>
</evidence>
<dbReference type="EMBL" id="LATX01001564">
    <property type="protein sequence ID" value="KTB40668.1"/>
    <property type="molecule type" value="Genomic_DNA"/>
</dbReference>
<evidence type="ECO:0000313" key="3">
    <source>
        <dbReference type="EMBL" id="KTB40668.1"/>
    </source>
</evidence>
<proteinExistence type="predicted"/>
<accession>A0A0W0FWG9</accession>
<comment type="caution">
    <text evidence="3">The sequence shown here is derived from an EMBL/GenBank/DDBJ whole genome shotgun (WGS) entry which is preliminary data.</text>
</comment>